<protein>
    <submittedName>
        <fullName evidence="2">Predicted N-acyltransferase, GNAT family</fullName>
    </submittedName>
</protein>
<evidence type="ECO:0000259" key="1">
    <source>
        <dbReference type="PROSITE" id="PS51186"/>
    </source>
</evidence>
<proteinExistence type="predicted"/>
<dbReference type="SUPFAM" id="SSF55729">
    <property type="entry name" value="Acyl-CoA N-acyltransferases (Nat)"/>
    <property type="match status" value="1"/>
</dbReference>
<dbReference type="AlphaFoldDB" id="A0A1T5AX39"/>
<dbReference type="CDD" id="cd04301">
    <property type="entry name" value="NAT_SF"/>
    <property type="match status" value="1"/>
</dbReference>
<evidence type="ECO:0000313" key="2">
    <source>
        <dbReference type="EMBL" id="SKB39203.1"/>
    </source>
</evidence>
<feature type="domain" description="N-acetyltransferase" evidence="1">
    <location>
        <begin position="5"/>
        <end position="142"/>
    </location>
</feature>
<evidence type="ECO:0000313" key="3">
    <source>
        <dbReference type="Proteomes" id="UP000189981"/>
    </source>
</evidence>
<dbReference type="OrthoDB" id="9796171at2"/>
<dbReference type="InterPro" id="IPR016181">
    <property type="entry name" value="Acyl_CoA_acyltransferase"/>
</dbReference>
<gene>
    <name evidence="2" type="ORF">SAMN05661099_1075</name>
</gene>
<dbReference type="STRING" id="572036.SAMN05661099_1075"/>
<keyword evidence="3" id="KW-1185">Reference proteome</keyword>
<dbReference type="Gene3D" id="3.40.630.30">
    <property type="match status" value="1"/>
</dbReference>
<keyword evidence="2" id="KW-0012">Acyltransferase</keyword>
<dbReference type="Pfam" id="PF13673">
    <property type="entry name" value="Acetyltransf_10"/>
    <property type="match status" value="1"/>
</dbReference>
<sequence>MQNKVEVKRVTDPEDLEQVFAIRRKVFVDEQNCPPELEWEFEDESTHFLGTVGDVPAGAARWRKTDKGYKLERFAVLQEFRGKGMGRALVQTVLDNLPEEAGYIYLNAQLTAIGLYEKFGFVKEGPQFEEAGIQHFKMVKKS</sequence>
<accession>A0A1T5AX39</accession>
<dbReference type="Proteomes" id="UP000189981">
    <property type="component" value="Unassembled WGS sequence"/>
</dbReference>
<organism evidence="2 3">
    <name type="scientific">Daejeonella lutea</name>
    <dbReference type="NCBI Taxonomy" id="572036"/>
    <lineage>
        <taxon>Bacteria</taxon>
        <taxon>Pseudomonadati</taxon>
        <taxon>Bacteroidota</taxon>
        <taxon>Sphingobacteriia</taxon>
        <taxon>Sphingobacteriales</taxon>
        <taxon>Sphingobacteriaceae</taxon>
        <taxon>Daejeonella</taxon>
    </lineage>
</organism>
<keyword evidence="2" id="KW-0808">Transferase</keyword>
<reference evidence="3" key="1">
    <citation type="submission" date="2017-02" db="EMBL/GenBank/DDBJ databases">
        <authorList>
            <person name="Varghese N."/>
            <person name="Submissions S."/>
        </authorList>
    </citation>
    <scope>NUCLEOTIDE SEQUENCE [LARGE SCALE GENOMIC DNA]</scope>
    <source>
        <strain evidence="3">DSM 22385</strain>
    </source>
</reference>
<dbReference type="RefSeq" id="WP_079701591.1">
    <property type="nucleotide sequence ID" value="NZ_FUYR01000001.1"/>
</dbReference>
<dbReference type="GO" id="GO:0016747">
    <property type="term" value="F:acyltransferase activity, transferring groups other than amino-acyl groups"/>
    <property type="evidence" value="ECO:0007669"/>
    <property type="project" value="InterPro"/>
</dbReference>
<dbReference type="EMBL" id="FUYR01000001">
    <property type="protein sequence ID" value="SKB39203.1"/>
    <property type="molecule type" value="Genomic_DNA"/>
</dbReference>
<name>A0A1T5AX39_9SPHI</name>
<dbReference type="InterPro" id="IPR000182">
    <property type="entry name" value="GNAT_dom"/>
</dbReference>
<dbReference type="PROSITE" id="PS51186">
    <property type="entry name" value="GNAT"/>
    <property type="match status" value="1"/>
</dbReference>